<evidence type="ECO:0000256" key="2">
    <source>
        <dbReference type="ARBA" id="ARBA00007316"/>
    </source>
</evidence>
<evidence type="ECO:0000256" key="4">
    <source>
        <dbReference type="ARBA" id="ARBA00019200"/>
    </source>
</evidence>
<dbReference type="GO" id="GO:0045227">
    <property type="term" value="P:capsule polysaccharide biosynthetic process"/>
    <property type="evidence" value="ECO:0007669"/>
    <property type="project" value="UniProtKB-UniPathway"/>
</dbReference>
<dbReference type="Pfam" id="PF13614">
    <property type="entry name" value="AAA_31"/>
    <property type="match status" value="1"/>
</dbReference>
<protein>
    <recommendedName>
        <fullName evidence="4">Tyrosine-protein kinase CpsD</fullName>
        <ecNumber evidence="3">2.7.10.2</ecNumber>
    </recommendedName>
</protein>
<dbReference type="GO" id="GO:0042802">
    <property type="term" value="F:identical protein binding"/>
    <property type="evidence" value="ECO:0007669"/>
    <property type="project" value="UniProtKB-ARBA"/>
</dbReference>
<organism evidence="15 16">
    <name type="scientific">Atopostipes suicloacalis DSM 15692</name>
    <dbReference type="NCBI Taxonomy" id="1121025"/>
    <lineage>
        <taxon>Bacteria</taxon>
        <taxon>Bacillati</taxon>
        <taxon>Bacillota</taxon>
        <taxon>Bacilli</taxon>
        <taxon>Lactobacillales</taxon>
        <taxon>Carnobacteriaceae</taxon>
        <taxon>Atopostipes</taxon>
    </lineage>
</organism>
<comment type="function">
    <text evidence="12">Involved in the regulation of capsular polysaccharide biosynthesis. Autophosphorylation of CpsD attenuates its activity and reduces the level of encapsulation. May be part of a complex that directs the coordinated polymerization and export to the cell surface of the capsular polysaccharide.</text>
</comment>
<keyword evidence="7" id="KW-0418">Kinase</keyword>
<keyword evidence="9" id="KW-0972">Capsule biogenesis/degradation</keyword>
<evidence type="ECO:0000256" key="3">
    <source>
        <dbReference type="ARBA" id="ARBA00011903"/>
    </source>
</evidence>
<dbReference type="Proteomes" id="UP000184128">
    <property type="component" value="Unassembled WGS sequence"/>
</dbReference>
<evidence type="ECO:0000256" key="6">
    <source>
        <dbReference type="ARBA" id="ARBA00022741"/>
    </source>
</evidence>
<comment type="pathway">
    <text evidence="1">Capsule biogenesis; capsule polysaccharide biosynthesis.</text>
</comment>
<proteinExistence type="inferred from homology"/>
<evidence type="ECO:0000256" key="1">
    <source>
        <dbReference type="ARBA" id="ARBA00005132"/>
    </source>
</evidence>
<evidence type="ECO:0000256" key="5">
    <source>
        <dbReference type="ARBA" id="ARBA00022679"/>
    </source>
</evidence>
<dbReference type="PANTHER" id="PTHR32309:SF13">
    <property type="entry name" value="FERRIC ENTEROBACTIN TRANSPORT PROTEIN FEPE"/>
    <property type="match status" value="1"/>
</dbReference>
<comment type="similarity">
    <text evidence="2">Belongs to the CpsD/CapB family.</text>
</comment>
<comment type="catalytic activity">
    <reaction evidence="13">
        <text>L-tyrosyl-[protein] + ATP = O-phospho-L-tyrosyl-[protein] + ADP + H(+)</text>
        <dbReference type="Rhea" id="RHEA:10596"/>
        <dbReference type="Rhea" id="RHEA-COMP:10136"/>
        <dbReference type="Rhea" id="RHEA-COMP:20101"/>
        <dbReference type="ChEBI" id="CHEBI:15378"/>
        <dbReference type="ChEBI" id="CHEBI:30616"/>
        <dbReference type="ChEBI" id="CHEBI:46858"/>
        <dbReference type="ChEBI" id="CHEBI:61978"/>
        <dbReference type="ChEBI" id="CHEBI:456216"/>
        <dbReference type="EC" id="2.7.10.2"/>
    </reaction>
</comment>
<dbReference type="OrthoDB" id="9794577at2"/>
<keyword evidence="11" id="KW-0270">Exopolysaccharide synthesis</keyword>
<dbReference type="SUPFAM" id="SSF52540">
    <property type="entry name" value="P-loop containing nucleoside triphosphate hydrolases"/>
    <property type="match status" value="1"/>
</dbReference>
<dbReference type="EMBL" id="FQUF01000018">
    <property type="protein sequence ID" value="SHE87417.1"/>
    <property type="molecule type" value="Genomic_DNA"/>
</dbReference>
<evidence type="ECO:0000256" key="12">
    <source>
        <dbReference type="ARBA" id="ARBA00024964"/>
    </source>
</evidence>
<gene>
    <name evidence="15" type="ORF">SAMN02745249_01335</name>
</gene>
<dbReference type="NCBIfam" id="TIGR01007">
    <property type="entry name" value="eps_fam"/>
    <property type="match status" value="1"/>
</dbReference>
<dbReference type="InterPro" id="IPR027417">
    <property type="entry name" value="P-loop_NTPase"/>
</dbReference>
<feature type="domain" description="AAA" evidence="14">
    <location>
        <begin position="57"/>
        <end position="207"/>
    </location>
</feature>
<dbReference type="UniPathway" id="UPA00934"/>
<dbReference type="PANTHER" id="PTHR32309">
    <property type="entry name" value="TYROSINE-PROTEIN KINASE"/>
    <property type="match status" value="1"/>
</dbReference>
<dbReference type="STRING" id="1121025.SAMN02745249_01335"/>
<evidence type="ECO:0000256" key="11">
    <source>
        <dbReference type="ARBA" id="ARBA00023169"/>
    </source>
</evidence>
<evidence type="ECO:0000256" key="9">
    <source>
        <dbReference type="ARBA" id="ARBA00022903"/>
    </source>
</evidence>
<dbReference type="InterPro" id="IPR050445">
    <property type="entry name" value="Bact_polysacc_biosynth/exp"/>
</dbReference>
<dbReference type="GO" id="GO:0005524">
    <property type="term" value="F:ATP binding"/>
    <property type="evidence" value="ECO:0007669"/>
    <property type="project" value="UniProtKB-KW"/>
</dbReference>
<dbReference type="EC" id="2.7.10.2" evidence="3"/>
<evidence type="ECO:0000313" key="15">
    <source>
        <dbReference type="EMBL" id="SHE87417.1"/>
    </source>
</evidence>
<dbReference type="RefSeq" id="WP_073298051.1">
    <property type="nucleotide sequence ID" value="NZ_FQUF01000018.1"/>
</dbReference>
<dbReference type="Gene3D" id="3.40.50.300">
    <property type="entry name" value="P-loop containing nucleotide triphosphate hydrolases"/>
    <property type="match status" value="1"/>
</dbReference>
<dbReference type="GO" id="GO:0005886">
    <property type="term" value="C:plasma membrane"/>
    <property type="evidence" value="ECO:0007669"/>
    <property type="project" value="UniProtKB-ARBA"/>
</dbReference>
<accession>A0A1M4X225</accession>
<dbReference type="AlphaFoldDB" id="A0A1M4X225"/>
<evidence type="ECO:0000313" key="16">
    <source>
        <dbReference type="Proteomes" id="UP000184128"/>
    </source>
</evidence>
<evidence type="ECO:0000259" key="14">
    <source>
        <dbReference type="Pfam" id="PF13614"/>
    </source>
</evidence>
<keyword evidence="10" id="KW-0829">Tyrosine-protein kinase</keyword>
<keyword evidence="5" id="KW-0808">Transferase</keyword>
<keyword evidence="16" id="KW-1185">Reference proteome</keyword>
<dbReference type="CDD" id="cd05387">
    <property type="entry name" value="BY-kinase"/>
    <property type="match status" value="1"/>
</dbReference>
<dbReference type="InterPro" id="IPR025669">
    <property type="entry name" value="AAA_dom"/>
</dbReference>
<name>A0A1M4X225_9LACT</name>
<evidence type="ECO:0000256" key="13">
    <source>
        <dbReference type="ARBA" id="ARBA00051245"/>
    </source>
</evidence>
<evidence type="ECO:0000256" key="8">
    <source>
        <dbReference type="ARBA" id="ARBA00022840"/>
    </source>
</evidence>
<sequence>MVFKNKKSENEYSGIVVADNPTSIVSEQIRTIRTNIQFSMIDKKLQTLLVTSATAETGKTTIATNLAAAFAAEGLQVLLVATDMRKPRLQKIFDLPKEKGITHLITNPALKIEDVARKTYIENLSVITCGPVPPNPSELLNSNRMVELIEDMKEQYDLLIFDSPPLLAVTDAQILSTKVDGTIFVIPQGEVTNEEIRNASERLKKVNANVLGTVLNKVEPNADAYYYYESE</sequence>
<keyword evidence="8" id="KW-0067">ATP-binding</keyword>
<reference evidence="15 16" key="1">
    <citation type="submission" date="2016-11" db="EMBL/GenBank/DDBJ databases">
        <authorList>
            <person name="Jaros S."/>
            <person name="Januszkiewicz K."/>
            <person name="Wedrychowicz H."/>
        </authorList>
    </citation>
    <scope>NUCLEOTIDE SEQUENCE [LARGE SCALE GENOMIC DNA]</scope>
    <source>
        <strain evidence="15 16">DSM 15692</strain>
    </source>
</reference>
<dbReference type="GO" id="GO:0004715">
    <property type="term" value="F:non-membrane spanning protein tyrosine kinase activity"/>
    <property type="evidence" value="ECO:0007669"/>
    <property type="project" value="UniProtKB-EC"/>
</dbReference>
<dbReference type="FunFam" id="3.40.50.300:FF:000527">
    <property type="entry name" value="Tyrosine-protein kinase etk"/>
    <property type="match status" value="1"/>
</dbReference>
<evidence type="ECO:0000256" key="10">
    <source>
        <dbReference type="ARBA" id="ARBA00023137"/>
    </source>
</evidence>
<keyword evidence="6" id="KW-0547">Nucleotide-binding</keyword>
<dbReference type="InterPro" id="IPR005702">
    <property type="entry name" value="Wzc-like_C"/>
</dbReference>
<evidence type="ECO:0000256" key="7">
    <source>
        <dbReference type="ARBA" id="ARBA00022777"/>
    </source>
</evidence>